<dbReference type="InterPro" id="IPR027417">
    <property type="entry name" value="P-loop_NTPase"/>
</dbReference>
<reference evidence="5" key="1">
    <citation type="submission" date="2020-10" db="EMBL/GenBank/DDBJ databases">
        <authorList>
            <person name="Gilroy R."/>
        </authorList>
    </citation>
    <scope>NUCLEOTIDE SEQUENCE</scope>
    <source>
        <strain evidence="5">CHK180-2868</strain>
    </source>
</reference>
<dbReference type="Proteomes" id="UP000824250">
    <property type="component" value="Unassembled WGS sequence"/>
</dbReference>
<dbReference type="SUPFAM" id="SSF52540">
    <property type="entry name" value="P-loop containing nucleoside triphosphate hydrolases"/>
    <property type="match status" value="1"/>
</dbReference>
<organism evidence="5 6">
    <name type="scientific">Candidatus Copromonas faecavium</name>
    <name type="common">nom. illeg.</name>
    <dbReference type="NCBI Taxonomy" id="2840740"/>
    <lineage>
        <taxon>Bacteria</taxon>
        <taxon>Bacillati</taxon>
        <taxon>Bacillota</taxon>
        <taxon>Clostridia</taxon>
        <taxon>Lachnospirales</taxon>
        <taxon>Lachnospiraceae</taxon>
        <taxon>Candidatus Copromonas (nom. illeg.)</taxon>
    </lineage>
</organism>
<comment type="caution">
    <text evidence="5">The sequence shown here is derived from an EMBL/GenBank/DDBJ whole genome shotgun (WGS) entry which is preliminary data.</text>
</comment>
<feature type="domain" description="ABC transporter" evidence="4">
    <location>
        <begin position="3"/>
        <end position="192"/>
    </location>
</feature>
<dbReference type="InterPro" id="IPR003593">
    <property type="entry name" value="AAA+_ATPase"/>
</dbReference>
<dbReference type="SMART" id="SM00382">
    <property type="entry name" value="AAA"/>
    <property type="match status" value="1"/>
</dbReference>
<keyword evidence="3 5" id="KW-0067">ATP-binding</keyword>
<dbReference type="PANTHER" id="PTHR42788">
    <property type="entry name" value="TAURINE IMPORT ATP-BINDING PROTEIN-RELATED"/>
    <property type="match status" value="1"/>
</dbReference>
<sequence length="192" mass="21021">MRIEICGLEKSYGEEHVLKDLNLTLSSGNFYCLMAPSGTGKTTLLRILMGLETPDRGTIASFGISSPRIAAVFQEDRLLEGYTALQNLKFVTGKRYSQKELTNFILTLLPEDSLEKPVYEFSGGMRRRVAILRSILAPSDMVLMDEPFTGLDHETKLSAIGMIRSQCSGKLLIAATHAGEDAGLLGAQVVHL</sequence>
<dbReference type="PANTHER" id="PTHR42788:SF13">
    <property type="entry name" value="ALIPHATIC SULFONATES IMPORT ATP-BINDING PROTEIN SSUB"/>
    <property type="match status" value="1"/>
</dbReference>
<dbReference type="InterPro" id="IPR050166">
    <property type="entry name" value="ABC_transporter_ATP-bind"/>
</dbReference>
<name>A0A9D1A5B0_9FIRM</name>
<dbReference type="InterPro" id="IPR017871">
    <property type="entry name" value="ABC_transporter-like_CS"/>
</dbReference>
<dbReference type="PROSITE" id="PS50893">
    <property type="entry name" value="ABC_TRANSPORTER_2"/>
    <property type="match status" value="1"/>
</dbReference>
<protein>
    <submittedName>
        <fullName evidence="5">ABC transporter ATP-binding protein</fullName>
    </submittedName>
</protein>
<evidence type="ECO:0000256" key="3">
    <source>
        <dbReference type="ARBA" id="ARBA00022840"/>
    </source>
</evidence>
<reference evidence="5" key="2">
    <citation type="journal article" date="2021" name="PeerJ">
        <title>Extensive microbial diversity within the chicken gut microbiome revealed by metagenomics and culture.</title>
        <authorList>
            <person name="Gilroy R."/>
            <person name="Ravi A."/>
            <person name="Getino M."/>
            <person name="Pursley I."/>
            <person name="Horton D.L."/>
            <person name="Alikhan N.F."/>
            <person name="Baker D."/>
            <person name="Gharbi K."/>
            <person name="Hall N."/>
            <person name="Watson M."/>
            <person name="Adriaenssens E.M."/>
            <person name="Foster-Nyarko E."/>
            <person name="Jarju S."/>
            <person name="Secka A."/>
            <person name="Antonio M."/>
            <person name="Oren A."/>
            <person name="Chaudhuri R.R."/>
            <person name="La Ragione R."/>
            <person name="Hildebrand F."/>
            <person name="Pallen M.J."/>
        </authorList>
    </citation>
    <scope>NUCLEOTIDE SEQUENCE</scope>
    <source>
        <strain evidence="5">CHK180-2868</strain>
    </source>
</reference>
<proteinExistence type="predicted"/>
<dbReference type="AlphaFoldDB" id="A0A9D1A5B0"/>
<dbReference type="InterPro" id="IPR003439">
    <property type="entry name" value="ABC_transporter-like_ATP-bd"/>
</dbReference>
<evidence type="ECO:0000259" key="4">
    <source>
        <dbReference type="PROSITE" id="PS50893"/>
    </source>
</evidence>
<dbReference type="EMBL" id="DVGC01000048">
    <property type="protein sequence ID" value="HIR06011.1"/>
    <property type="molecule type" value="Genomic_DNA"/>
</dbReference>
<evidence type="ECO:0000313" key="6">
    <source>
        <dbReference type="Proteomes" id="UP000824250"/>
    </source>
</evidence>
<evidence type="ECO:0000256" key="2">
    <source>
        <dbReference type="ARBA" id="ARBA00022741"/>
    </source>
</evidence>
<dbReference type="Pfam" id="PF00005">
    <property type="entry name" value="ABC_tran"/>
    <property type="match status" value="1"/>
</dbReference>
<evidence type="ECO:0000256" key="1">
    <source>
        <dbReference type="ARBA" id="ARBA00022448"/>
    </source>
</evidence>
<dbReference type="GO" id="GO:0016887">
    <property type="term" value="F:ATP hydrolysis activity"/>
    <property type="evidence" value="ECO:0007669"/>
    <property type="project" value="InterPro"/>
</dbReference>
<accession>A0A9D1A5B0</accession>
<dbReference type="PROSITE" id="PS00211">
    <property type="entry name" value="ABC_TRANSPORTER_1"/>
    <property type="match status" value="1"/>
</dbReference>
<evidence type="ECO:0000313" key="5">
    <source>
        <dbReference type="EMBL" id="HIR06011.1"/>
    </source>
</evidence>
<dbReference type="Gene3D" id="3.40.50.300">
    <property type="entry name" value="P-loop containing nucleotide triphosphate hydrolases"/>
    <property type="match status" value="1"/>
</dbReference>
<gene>
    <name evidence="5" type="ORF">IAB28_08625</name>
</gene>
<keyword evidence="2" id="KW-0547">Nucleotide-binding</keyword>
<dbReference type="GO" id="GO:0005524">
    <property type="term" value="F:ATP binding"/>
    <property type="evidence" value="ECO:0007669"/>
    <property type="project" value="UniProtKB-KW"/>
</dbReference>
<keyword evidence="1" id="KW-0813">Transport</keyword>